<evidence type="ECO:0000256" key="4">
    <source>
        <dbReference type="ARBA" id="ARBA00022801"/>
    </source>
</evidence>
<reference evidence="9" key="2">
    <citation type="journal article" date="2020" name="Microorganisms">
        <title>Osmotic Adaptation and Compatible Solute Biosynthesis of Phototrophic Bacteria as Revealed from Genome Analyses.</title>
        <authorList>
            <person name="Imhoff J.F."/>
            <person name="Rahn T."/>
            <person name="Kunzel S."/>
            <person name="Keller A."/>
            <person name="Neulinger S.C."/>
        </authorList>
    </citation>
    <scope>NUCLEOTIDE SEQUENCE</scope>
    <source>
        <strain evidence="9">DSM 9154</strain>
    </source>
</reference>
<evidence type="ECO:0000259" key="8">
    <source>
        <dbReference type="Pfam" id="PF00857"/>
    </source>
</evidence>
<dbReference type="Proteomes" id="UP000778970">
    <property type="component" value="Unassembled WGS sequence"/>
</dbReference>
<evidence type="ECO:0000256" key="5">
    <source>
        <dbReference type="ARBA" id="ARBA00037900"/>
    </source>
</evidence>
<gene>
    <name evidence="9" type="ORF">CKO21_14205</name>
</gene>
<dbReference type="GO" id="GO:0046872">
    <property type="term" value="F:metal ion binding"/>
    <property type="evidence" value="ECO:0007669"/>
    <property type="project" value="UniProtKB-KW"/>
</dbReference>
<dbReference type="GO" id="GO:0008936">
    <property type="term" value="F:nicotinamidase activity"/>
    <property type="evidence" value="ECO:0007669"/>
    <property type="project" value="UniProtKB-EC"/>
</dbReference>
<dbReference type="Pfam" id="PF00857">
    <property type="entry name" value="Isochorismatase"/>
    <property type="match status" value="1"/>
</dbReference>
<dbReference type="Gene3D" id="3.40.50.850">
    <property type="entry name" value="Isochorismatase-like"/>
    <property type="match status" value="1"/>
</dbReference>
<evidence type="ECO:0000256" key="1">
    <source>
        <dbReference type="ARBA" id="ARBA00006336"/>
    </source>
</evidence>
<dbReference type="EMBL" id="NRRE01000027">
    <property type="protein sequence ID" value="MBK1698397.1"/>
    <property type="molecule type" value="Genomic_DNA"/>
</dbReference>
<accession>A0A934V0M1</accession>
<name>A0A934V0M1_9PROT</name>
<dbReference type="PANTHER" id="PTHR11080:SF2">
    <property type="entry name" value="LD05707P"/>
    <property type="match status" value="1"/>
</dbReference>
<sequence>MTIDPSRDLGSADALLIVDVQNDFCPGGALPVPGGDRVISILNEWADAAQRAGARVYASRDWHPGDHLSFQSEGGPWPPHCVQDTAGAAFHPELRLPESTVVVSKGTRFDQDQYSAFDETGFAHELSRKGVRRVILGGLAEDVCVRASALDAVKLGFETVLIRAATRAITDDGREQTERELAEAGVAFT</sequence>
<organism evidence="9 10">
    <name type="scientific">Rhodovibrio salinarum</name>
    <dbReference type="NCBI Taxonomy" id="1087"/>
    <lineage>
        <taxon>Bacteria</taxon>
        <taxon>Pseudomonadati</taxon>
        <taxon>Pseudomonadota</taxon>
        <taxon>Alphaproteobacteria</taxon>
        <taxon>Rhodospirillales</taxon>
        <taxon>Rhodovibrionaceae</taxon>
        <taxon>Rhodovibrio</taxon>
    </lineage>
</organism>
<dbReference type="PANTHER" id="PTHR11080">
    <property type="entry name" value="PYRAZINAMIDASE/NICOTINAMIDASE"/>
    <property type="match status" value="1"/>
</dbReference>
<keyword evidence="3" id="KW-0479">Metal-binding</keyword>
<dbReference type="InterPro" id="IPR036380">
    <property type="entry name" value="Isochorismatase-like_sf"/>
</dbReference>
<dbReference type="EC" id="3.5.1.19" evidence="6"/>
<evidence type="ECO:0000256" key="6">
    <source>
        <dbReference type="ARBA" id="ARBA00039017"/>
    </source>
</evidence>
<keyword evidence="2" id="KW-0662">Pyridine nucleotide biosynthesis</keyword>
<proteinExistence type="inferred from homology"/>
<feature type="domain" description="Isochorismatase-like" evidence="8">
    <location>
        <begin position="14"/>
        <end position="185"/>
    </location>
</feature>
<dbReference type="RefSeq" id="WP_027288402.1">
    <property type="nucleotide sequence ID" value="NZ_NRRE01000027.1"/>
</dbReference>
<dbReference type="SUPFAM" id="SSF52499">
    <property type="entry name" value="Isochorismatase-like hydrolases"/>
    <property type="match status" value="1"/>
</dbReference>
<dbReference type="InterPro" id="IPR000868">
    <property type="entry name" value="Isochorismatase-like_dom"/>
</dbReference>
<keyword evidence="4" id="KW-0378">Hydrolase</keyword>
<dbReference type="InterPro" id="IPR052347">
    <property type="entry name" value="Isochorismatase_Nicotinamidase"/>
</dbReference>
<comment type="similarity">
    <text evidence="1">Belongs to the isochorismatase family.</text>
</comment>
<protein>
    <recommendedName>
        <fullName evidence="6">nicotinamidase</fullName>
        <ecNumber evidence="6">3.5.1.19</ecNumber>
    </recommendedName>
    <alternativeName>
        <fullName evidence="7">Nicotinamide deamidase</fullName>
    </alternativeName>
</protein>
<comment type="caution">
    <text evidence="9">The sequence shown here is derived from an EMBL/GenBank/DDBJ whole genome shotgun (WGS) entry which is preliminary data.</text>
</comment>
<evidence type="ECO:0000256" key="2">
    <source>
        <dbReference type="ARBA" id="ARBA00022642"/>
    </source>
</evidence>
<dbReference type="AlphaFoldDB" id="A0A934V0M1"/>
<evidence type="ECO:0000256" key="7">
    <source>
        <dbReference type="ARBA" id="ARBA00043224"/>
    </source>
</evidence>
<comment type="pathway">
    <text evidence="5">Cofactor biosynthesis; nicotinate biosynthesis; nicotinate from nicotinamide: step 1/1.</text>
</comment>
<evidence type="ECO:0000313" key="10">
    <source>
        <dbReference type="Proteomes" id="UP000778970"/>
    </source>
</evidence>
<dbReference type="GO" id="GO:0019363">
    <property type="term" value="P:pyridine nucleotide biosynthetic process"/>
    <property type="evidence" value="ECO:0007669"/>
    <property type="project" value="UniProtKB-KW"/>
</dbReference>
<evidence type="ECO:0000313" key="9">
    <source>
        <dbReference type="EMBL" id="MBK1698397.1"/>
    </source>
</evidence>
<dbReference type="CDD" id="cd01011">
    <property type="entry name" value="nicotinamidase"/>
    <property type="match status" value="1"/>
</dbReference>
<reference evidence="9" key="1">
    <citation type="submission" date="2017-08" db="EMBL/GenBank/DDBJ databases">
        <authorList>
            <person name="Imhoff J.F."/>
            <person name="Rahn T."/>
            <person name="Kuenzel S."/>
            <person name="Neulinger S.C."/>
        </authorList>
    </citation>
    <scope>NUCLEOTIDE SEQUENCE</scope>
    <source>
        <strain evidence="9">DSM 9154</strain>
    </source>
</reference>
<keyword evidence="10" id="KW-1185">Reference proteome</keyword>
<evidence type="ECO:0000256" key="3">
    <source>
        <dbReference type="ARBA" id="ARBA00022723"/>
    </source>
</evidence>